<evidence type="ECO:0000256" key="1">
    <source>
        <dbReference type="ARBA" id="ARBA00006484"/>
    </source>
</evidence>
<organism evidence="4 5">
    <name type="scientific">Pseudohalioglobus lutimaris</name>
    <dbReference type="NCBI Taxonomy" id="1737061"/>
    <lineage>
        <taxon>Bacteria</taxon>
        <taxon>Pseudomonadati</taxon>
        <taxon>Pseudomonadota</taxon>
        <taxon>Gammaproteobacteria</taxon>
        <taxon>Cellvibrionales</taxon>
        <taxon>Halieaceae</taxon>
        <taxon>Pseudohalioglobus</taxon>
    </lineage>
</organism>
<proteinExistence type="inferred from homology"/>
<dbReference type="PRINTS" id="PR00080">
    <property type="entry name" value="SDRFAMILY"/>
</dbReference>
<evidence type="ECO:0000256" key="2">
    <source>
        <dbReference type="ARBA" id="ARBA00023002"/>
    </source>
</evidence>
<dbReference type="FunFam" id="3.40.50.720:FF:000084">
    <property type="entry name" value="Short-chain dehydrogenase reductase"/>
    <property type="match status" value="1"/>
</dbReference>
<dbReference type="InterPro" id="IPR020904">
    <property type="entry name" value="Sc_DH/Rdtase_CS"/>
</dbReference>
<dbReference type="Gene3D" id="3.40.50.720">
    <property type="entry name" value="NAD(P)-binding Rossmann-like Domain"/>
    <property type="match status" value="1"/>
</dbReference>
<name>A0A2N5X6I2_9GAMM</name>
<dbReference type="AlphaFoldDB" id="A0A2N5X6I2"/>
<comment type="similarity">
    <text evidence="1 3">Belongs to the short-chain dehydrogenases/reductases (SDR) family.</text>
</comment>
<reference evidence="4 5" key="1">
    <citation type="submission" date="2018-01" db="EMBL/GenBank/DDBJ databases">
        <title>The draft genome sequence of Halioglobus lutimaris HF004.</title>
        <authorList>
            <person name="Du Z.-J."/>
            <person name="Shi M.-J."/>
        </authorList>
    </citation>
    <scope>NUCLEOTIDE SEQUENCE [LARGE SCALE GENOMIC DNA]</scope>
    <source>
        <strain evidence="4 5">HF004</strain>
    </source>
</reference>
<gene>
    <name evidence="4" type="ORF">C0039_02515</name>
</gene>
<comment type="caution">
    <text evidence="4">The sequence shown here is derived from an EMBL/GenBank/DDBJ whole genome shotgun (WGS) entry which is preliminary data.</text>
</comment>
<evidence type="ECO:0000313" key="5">
    <source>
        <dbReference type="Proteomes" id="UP000235005"/>
    </source>
</evidence>
<dbReference type="PANTHER" id="PTHR43658:SF8">
    <property type="entry name" value="17-BETA-HYDROXYSTEROID DEHYDROGENASE 14-RELATED"/>
    <property type="match status" value="1"/>
</dbReference>
<dbReference type="InterPro" id="IPR002347">
    <property type="entry name" value="SDR_fam"/>
</dbReference>
<evidence type="ECO:0000256" key="3">
    <source>
        <dbReference type="RuleBase" id="RU000363"/>
    </source>
</evidence>
<keyword evidence="2" id="KW-0560">Oxidoreductase</keyword>
<evidence type="ECO:0000313" key="4">
    <source>
        <dbReference type="EMBL" id="PLW70103.1"/>
    </source>
</evidence>
<keyword evidence="5" id="KW-1185">Reference proteome</keyword>
<protein>
    <submittedName>
        <fullName evidence="4">3-hydroxyacyl-CoA dehydrogenase</fullName>
    </submittedName>
</protein>
<dbReference type="PANTHER" id="PTHR43658">
    <property type="entry name" value="SHORT-CHAIN DEHYDROGENASE/REDUCTASE"/>
    <property type="match status" value="1"/>
</dbReference>
<dbReference type="SUPFAM" id="SSF51735">
    <property type="entry name" value="NAD(P)-binding Rossmann-fold domains"/>
    <property type="match status" value="1"/>
</dbReference>
<dbReference type="PRINTS" id="PR00081">
    <property type="entry name" value="GDHRDH"/>
</dbReference>
<dbReference type="Proteomes" id="UP000235005">
    <property type="component" value="Unassembled WGS sequence"/>
</dbReference>
<dbReference type="InterPro" id="IPR036291">
    <property type="entry name" value="NAD(P)-bd_dom_sf"/>
</dbReference>
<dbReference type="OrthoDB" id="9794138at2"/>
<dbReference type="GO" id="GO:0016491">
    <property type="term" value="F:oxidoreductase activity"/>
    <property type="evidence" value="ECO:0007669"/>
    <property type="project" value="UniProtKB-KW"/>
</dbReference>
<dbReference type="CDD" id="cd05371">
    <property type="entry name" value="HSD10-like_SDR_c"/>
    <property type="match status" value="1"/>
</dbReference>
<accession>A0A2N5X6I2</accession>
<dbReference type="Pfam" id="PF00106">
    <property type="entry name" value="adh_short"/>
    <property type="match status" value="1"/>
</dbReference>
<dbReference type="PROSITE" id="PS00061">
    <property type="entry name" value="ADH_SHORT"/>
    <property type="match status" value="1"/>
</dbReference>
<sequence>MDLNGKVAIVTGGASGLGRGTVEAYVAKGARVAIFDMNEDNANQVIGELGADNVAFWNVNVADEDSVKDAVAGVVEKFGALHICNNYAGIGNACKTYGKNGVFPLDQYKFVIDINLVGTFNVSRFAAEAMSKNDPVNEDGGRGVIINTASVAGYEGQVGQVAYSASKGGVIGMTVPMARDLASYGIRVNTIVPGLIHTPLFESLPEQAYKSLEASVCYPPRLGRPSEIAHLSVFIAENDYLNAECIRLDGAIRMQPR</sequence>
<dbReference type="RefSeq" id="WP_076000673.1">
    <property type="nucleotide sequence ID" value="NZ_PKUS01000002.1"/>
</dbReference>
<dbReference type="EMBL" id="PKUS01000002">
    <property type="protein sequence ID" value="PLW70103.1"/>
    <property type="molecule type" value="Genomic_DNA"/>
</dbReference>